<dbReference type="SMART" id="SM00382">
    <property type="entry name" value="AAA"/>
    <property type="match status" value="2"/>
</dbReference>
<dbReference type="InterPro" id="IPR003593">
    <property type="entry name" value="AAA+_ATPase"/>
</dbReference>
<dbReference type="InterPro" id="IPR050130">
    <property type="entry name" value="ClpA_ClpB"/>
</dbReference>
<gene>
    <name evidence="9" type="ordered locus">Intca_0636</name>
</gene>
<dbReference type="InterPro" id="IPR019489">
    <property type="entry name" value="Clp_ATPase_C"/>
</dbReference>
<dbReference type="EMBL" id="CP002343">
    <property type="protein sequence ID" value="ADU47181.1"/>
    <property type="molecule type" value="Genomic_DNA"/>
</dbReference>
<dbReference type="FunFam" id="3.40.50.300:FF:000010">
    <property type="entry name" value="Chaperone clpB 1, putative"/>
    <property type="match status" value="1"/>
</dbReference>
<dbReference type="InterPro" id="IPR036628">
    <property type="entry name" value="Clp_N_dom_sf"/>
</dbReference>
<dbReference type="Proteomes" id="UP000008914">
    <property type="component" value="Chromosome"/>
</dbReference>
<dbReference type="CDD" id="cd19499">
    <property type="entry name" value="RecA-like_ClpB_Hsp104-like"/>
    <property type="match status" value="1"/>
</dbReference>
<dbReference type="InterPro" id="IPR004176">
    <property type="entry name" value="Clp_R_N"/>
</dbReference>
<keyword evidence="1 5" id="KW-0677">Repeat</keyword>
<dbReference type="FunFam" id="1.10.1780.10:FF:000001">
    <property type="entry name" value="ATP-dependent Clp protease ATP-binding subunit"/>
    <property type="match status" value="1"/>
</dbReference>
<dbReference type="PANTHER" id="PTHR11638">
    <property type="entry name" value="ATP-DEPENDENT CLP PROTEASE"/>
    <property type="match status" value="1"/>
</dbReference>
<dbReference type="GO" id="GO:0005737">
    <property type="term" value="C:cytoplasm"/>
    <property type="evidence" value="ECO:0007669"/>
    <property type="project" value="TreeGrafter"/>
</dbReference>
<dbReference type="Pfam" id="PF10431">
    <property type="entry name" value="ClpB_D2-small"/>
    <property type="match status" value="1"/>
</dbReference>
<dbReference type="FunFam" id="1.10.8.60:FF:000017">
    <property type="entry name" value="ATP-dependent chaperone ClpB"/>
    <property type="match status" value="1"/>
</dbReference>
<evidence type="ECO:0000256" key="2">
    <source>
        <dbReference type="ARBA" id="ARBA00022741"/>
    </source>
</evidence>
<dbReference type="HOGENOM" id="CLU_005070_4_1_11"/>
<dbReference type="STRING" id="710696.Intca_0636"/>
<feature type="region of interest" description="Disordered" evidence="6">
    <location>
        <begin position="850"/>
        <end position="874"/>
    </location>
</feature>
<dbReference type="Pfam" id="PF02861">
    <property type="entry name" value="Clp_N"/>
    <property type="match status" value="1"/>
</dbReference>
<evidence type="ECO:0000256" key="1">
    <source>
        <dbReference type="ARBA" id="ARBA00022737"/>
    </source>
</evidence>
<evidence type="ECO:0000256" key="6">
    <source>
        <dbReference type="SAM" id="MobiDB-lite"/>
    </source>
</evidence>
<keyword evidence="4" id="KW-0143">Chaperone</keyword>
<keyword evidence="10" id="KW-1185">Reference proteome</keyword>
<evidence type="ECO:0000313" key="9">
    <source>
        <dbReference type="EMBL" id="ADU47181.1"/>
    </source>
</evidence>
<dbReference type="PROSITE" id="PS00870">
    <property type="entry name" value="CLPAB_1"/>
    <property type="match status" value="1"/>
</dbReference>
<reference evidence="9 10" key="1">
    <citation type="journal article" date="2010" name="Stand. Genomic Sci.">
        <title>Complete genome sequence of Intrasporangium calvum type strain (7 KIP).</title>
        <authorList>
            <person name="Del Rio T.G."/>
            <person name="Chertkov O."/>
            <person name="Yasawong M."/>
            <person name="Lucas S."/>
            <person name="Deshpande S."/>
            <person name="Cheng J.F."/>
            <person name="Detter C."/>
            <person name="Tapia R."/>
            <person name="Han C."/>
            <person name="Goodwin L."/>
            <person name="Pitluck S."/>
            <person name="Liolios K."/>
            <person name="Ivanova N."/>
            <person name="Mavromatis K."/>
            <person name="Pati A."/>
            <person name="Chen A."/>
            <person name="Palaniappan K."/>
            <person name="Land M."/>
            <person name="Hauser L."/>
            <person name="Chang Y.J."/>
            <person name="Jeffries C.D."/>
            <person name="Rohde M."/>
            <person name="Pukall R."/>
            <person name="Sikorski J."/>
            <person name="Goker M."/>
            <person name="Woyke T."/>
            <person name="Bristow J."/>
            <person name="Eisen J.A."/>
            <person name="Markowitz V."/>
            <person name="Hugenholtz P."/>
            <person name="Kyrpides N.C."/>
            <person name="Klenk H.P."/>
            <person name="Lapidus A."/>
        </authorList>
    </citation>
    <scope>NUCLEOTIDE SEQUENCE [LARGE SCALE GENOMIC DNA]</scope>
    <source>
        <strain evidence="10">ATCC 23552 / DSM 43043 / JCM 3097 / NBRC 12989 / 7 KIP</strain>
    </source>
</reference>
<evidence type="ECO:0000256" key="3">
    <source>
        <dbReference type="ARBA" id="ARBA00022840"/>
    </source>
</evidence>
<dbReference type="eggNOG" id="COG0542">
    <property type="taxonomic scope" value="Bacteria"/>
</dbReference>
<sequence length="874" mass="96543">MFERFTDRARRVVVLAQEEARLLNHNYIGTEHILLGLIHEGEGVAAKALESLDISLEAVRAQVQEIIGQGQQAPTGHIPFTPRAKKVLEYSLREALQLGHSYIGTEHILLGLIREGEGVAAQVLVKLGAELNKVRQQVIQLLSGYQGQGGQGEKTGAGVGQATGEGTPAGSLVLDQFGRNLTQAAREGKLDPVIGREKEIERVMQVLSRRTKNNPVLIGEPGVGKTAVVEGLAQDIVKGEVPETLKDKQLYTLDLGSLVAGSRYRGDFEERLKKVLKEIRTRGDIIIFIDEIHTLVGAGAAEGAIDAASILKPMLARGELQTIGATTLDEYRKHIEKDSALERRFQPIQVQEPTLPHTIEILKGLRDRYEAHHRVTITDGALVAAANMADRYVNDRFLPDKAIDLIDEAGARLRIRRMTAPPDLREFDEKIAHLVREKESAIDGQDFERAARVRDEEKKLRAEKAEREAQWKSGDMDVVAEVDEELIAEVLAASTGIPVFKLTEEESSRLLHMEDELHKRIVGMNDAVKALSQAIRRTRAGLKDPRRPGGSFIFAGPTGVGKTELAKTLAEFLFGSEDALIQLDMSEFSEKHTVSRLFGSPPGYVGYEEGGQLTEKVRRKPFSVVLFDEVEKAHPEIFNSLLQVLEDGRLTDSQGRMVDFKNTVIIMTTNLGTRDISKASMGFSAGPDTRSDYERMKAKVIDELKQHFRPEFLNRVDDTIVFPHLSRDEIIQIVDLEIAKLDKRLKDKDMGIDLTQAAKDLLAKKGYDHVLGARPLRRTIQREIEDALSEKILYAEFTSGQYIKVDTEGEGKDEKFTFSDMAHPGHRPADDLPELPEGPALDEALGAEFVAVPDPTRDVTGSAGPSAASGTETA</sequence>
<dbReference type="Pfam" id="PF17871">
    <property type="entry name" value="AAA_lid_9"/>
    <property type="match status" value="1"/>
</dbReference>
<dbReference type="InterPro" id="IPR003959">
    <property type="entry name" value="ATPase_AAA_core"/>
</dbReference>
<accession>E6S9Z1</accession>
<dbReference type="Gene3D" id="1.10.1780.10">
    <property type="entry name" value="Clp, N-terminal domain"/>
    <property type="match status" value="1"/>
</dbReference>
<keyword evidence="3" id="KW-0067">ATP-binding</keyword>
<dbReference type="SUPFAM" id="SSF81923">
    <property type="entry name" value="Double Clp-N motif"/>
    <property type="match status" value="1"/>
</dbReference>
<proteinExistence type="predicted"/>
<dbReference type="CDD" id="cd00009">
    <property type="entry name" value="AAA"/>
    <property type="match status" value="1"/>
</dbReference>
<dbReference type="PRINTS" id="PR00300">
    <property type="entry name" value="CLPPROTEASEA"/>
</dbReference>
<dbReference type="Pfam" id="PF00004">
    <property type="entry name" value="AAA"/>
    <property type="match status" value="1"/>
</dbReference>
<dbReference type="PROSITE" id="PS50151">
    <property type="entry name" value="UVR"/>
    <property type="match status" value="1"/>
</dbReference>
<dbReference type="FunFam" id="1.10.8.60:FF:000011">
    <property type="entry name" value="ATP-dependent Clp protease ATP-binding subunit"/>
    <property type="match status" value="1"/>
</dbReference>
<dbReference type="Gene3D" id="1.10.8.60">
    <property type="match status" value="2"/>
</dbReference>
<keyword evidence="2" id="KW-0547">Nucleotide-binding</keyword>
<dbReference type="Pfam" id="PF07724">
    <property type="entry name" value="AAA_2"/>
    <property type="match status" value="1"/>
</dbReference>
<evidence type="ECO:0000259" key="8">
    <source>
        <dbReference type="PROSITE" id="PS51903"/>
    </source>
</evidence>
<feature type="domain" description="UVR" evidence="7">
    <location>
        <begin position="428"/>
        <end position="463"/>
    </location>
</feature>
<dbReference type="GO" id="GO:0005524">
    <property type="term" value="F:ATP binding"/>
    <property type="evidence" value="ECO:0007669"/>
    <property type="project" value="UniProtKB-KW"/>
</dbReference>
<dbReference type="PANTHER" id="PTHR11638:SF18">
    <property type="entry name" value="HEAT SHOCK PROTEIN 104"/>
    <property type="match status" value="1"/>
</dbReference>
<dbReference type="SUPFAM" id="SSF52540">
    <property type="entry name" value="P-loop containing nucleoside triphosphate hydrolases"/>
    <property type="match status" value="2"/>
</dbReference>
<dbReference type="GO" id="GO:0034605">
    <property type="term" value="P:cellular response to heat"/>
    <property type="evidence" value="ECO:0007669"/>
    <property type="project" value="TreeGrafter"/>
</dbReference>
<dbReference type="InterPro" id="IPR001270">
    <property type="entry name" value="ClpA/B"/>
</dbReference>
<dbReference type="InterPro" id="IPR041546">
    <property type="entry name" value="ClpA/ClpB_AAA_lid"/>
</dbReference>
<dbReference type="RefSeq" id="WP_013491502.1">
    <property type="nucleotide sequence ID" value="NC_014830.1"/>
</dbReference>
<name>E6S9Z1_INTC7</name>
<dbReference type="PROSITE" id="PS51903">
    <property type="entry name" value="CLP_R"/>
    <property type="match status" value="1"/>
</dbReference>
<feature type="domain" description="Clp R" evidence="8">
    <location>
        <begin position="2"/>
        <end position="144"/>
    </location>
</feature>
<dbReference type="AlphaFoldDB" id="E6S9Z1"/>
<dbReference type="InterPro" id="IPR027417">
    <property type="entry name" value="P-loop_NTPase"/>
</dbReference>
<dbReference type="InterPro" id="IPR018368">
    <property type="entry name" value="ClpA/B_CS1"/>
</dbReference>
<evidence type="ECO:0000256" key="4">
    <source>
        <dbReference type="ARBA" id="ARBA00023186"/>
    </source>
</evidence>
<dbReference type="InterPro" id="IPR001943">
    <property type="entry name" value="UVR_dom"/>
</dbReference>
<dbReference type="KEGG" id="ica:Intca_0636"/>
<dbReference type="Gene3D" id="3.40.50.300">
    <property type="entry name" value="P-loop containing nucleotide triphosphate hydrolases"/>
    <property type="match status" value="2"/>
</dbReference>
<protein>
    <submittedName>
        <fullName evidence="9">ATPase AAA-2 domain protein</fullName>
    </submittedName>
</protein>
<organism evidence="9 10">
    <name type="scientific">Intrasporangium calvum (strain ATCC 23552 / DSM 43043 / JCM 3097 / NBRC 12989 / NCIMB 10167 / NRRL B-3866 / 7 KIP)</name>
    <dbReference type="NCBI Taxonomy" id="710696"/>
    <lineage>
        <taxon>Bacteria</taxon>
        <taxon>Bacillati</taxon>
        <taxon>Actinomycetota</taxon>
        <taxon>Actinomycetes</taxon>
        <taxon>Micrococcales</taxon>
        <taxon>Intrasporangiaceae</taxon>
        <taxon>Intrasporangium</taxon>
    </lineage>
</organism>
<evidence type="ECO:0000313" key="10">
    <source>
        <dbReference type="Proteomes" id="UP000008914"/>
    </source>
</evidence>
<dbReference type="FunFam" id="3.40.50.300:FF:000025">
    <property type="entry name" value="ATP-dependent Clp protease subunit"/>
    <property type="match status" value="1"/>
</dbReference>
<dbReference type="OrthoDB" id="9803641at2"/>
<dbReference type="GO" id="GO:0016887">
    <property type="term" value="F:ATP hydrolysis activity"/>
    <property type="evidence" value="ECO:0007669"/>
    <property type="project" value="InterPro"/>
</dbReference>
<evidence type="ECO:0000259" key="7">
    <source>
        <dbReference type="PROSITE" id="PS50151"/>
    </source>
</evidence>
<dbReference type="SMART" id="SM01086">
    <property type="entry name" value="ClpB_D2-small"/>
    <property type="match status" value="1"/>
</dbReference>
<dbReference type="Gene3D" id="4.10.860.10">
    <property type="entry name" value="UVR domain"/>
    <property type="match status" value="1"/>
</dbReference>
<evidence type="ECO:0000256" key="5">
    <source>
        <dbReference type="PROSITE-ProRule" id="PRU01251"/>
    </source>
</evidence>